<organism evidence="1 2">
    <name type="scientific">Meganyctiphanes norvegica</name>
    <name type="common">Northern krill</name>
    <name type="synonym">Thysanopoda norvegica</name>
    <dbReference type="NCBI Taxonomy" id="48144"/>
    <lineage>
        <taxon>Eukaryota</taxon>
        <taxon>Metazoa</taxon>
        <taxon>Ecdysozoa</taxon>
        <taxon>Arthropoda</taxon>
        <taxon>Crustacea</taxon>
        <taxon>Multicrustacea</taxon>
        <taxon>Malacostraca</taxon>
        <taxon>Eumalacostraca</taxon>
        <taxon>Eucarida</taxon>
        <taxon>Euphausiacea</taxon>
        <taxon>Euphausiidae</taxon>
        <taxon>Meganyctiphanes</taxon>
    </lineage>
</organism>
<reference evidence="1 2" key="1">
    <citation type="submission" date="2024-05" db="EMBL/GenBank/DDBJ databases">
        <authorList>
            <person name="Wallberg A."/>
        </authorList>
    </citation>
    <scope>NUCLEOTIDE SEQUENCE [LARGE SCALE GENOMIC DNA]</scope>
</reference>
<feature type="non-terminal residue" evidence="1">
    <location>
        <position position="1"/>
    </location>
</feature>
<dbReference type="AlphaFoldDB" id="A0AAV2PII7"/>
<dbReference type="EMBL" id="CAXKWB010000050">
    <property type="protein sequence ID" value="CAL4058812.1"/>
    <property type="molecule type" value="Genomic_DNA"/>
</dbReference>
<feature type="non-terminal residue" evidence="1">
    <location>
        <position position="103"/>
    </location>
</feature>
<protein>
    <submittedName>
        <fullName evidence="1">Uncharacterized protein</fullName>
    </submittedName>
</protein>
<evidence type="ECO:0000313" key="2">
    <source>
        <dbReference type="Proteomes" id="UP001497623"/>
    </source>
</evidence>
<accession>A0AAV2PII7</accession>
<gene>
    <name evidence="1" type="ORF">MNOR_LOCUS256</name>
</gene>
<evidence type="ECO:0000313" key="1">
    <source>
        <dbReference type="EMBL" id="CAL4058812.1"/>
    </source>
</evidence>
<proteinExistence type="predicted"/>
<dbReference type="Proteomes" id="UP001497623">
    <property type="component" value="Unassembled WGS sequence"/>
</dbReference>
<sequence length="103" mass="10834">ALVLTNDLPPVADSDVTDIGDTNHTLLVKKESIIASSLQKANSSLHTALAKLQSGELMETLERTIQLTSFGGLTQLFNQLSGTTGTTGSLLFVLLLGWPALLG</sequence>
<comment type="caution">
    <text evidence="1">The sequence shown here is derived from an EMBL/GenBank/DDBJ whole genome shotgun (WGS) entry which is preliminary data.</text>
</comment>
<name>A0AAV2PII7_MEGNR</name>
<keyword evidence="2" id="KW-1185">Reference proteome</keyword>